<dbReference type="Pfam" id="PF16916">
    <property type="entry name" value="ZT_dimer"/>
    <property type="match status" value="1"/>
</dbReference>
<evidence type="ECO:0000256" key="3">
    <source>
        <dbReference type="ARBA" id="ARBA00022448"/>
    </source>
</evidence>
<gene>
    <name evidence="10" type="ORF">IAB82_04220</name>
</gene>
<accession>A0A9D9IF68</accession>
<feature type="domain" description="Cation efflux protein transmembrane" evidence="8">
    <location>
        <begin position="19"/>
        <end position="218"/>
    </location>
</feature>
<dbReference type="GO" id="GO:0008324">
    <property type="term" value="F:monoatomic cation transmembrane transporter activity"/>
    <property type="evidence" value="ECO:0007669"/>
    <property type="project" value="InterPro"/>
</dbReference>
<dbReference type="NCBIfam" id="TIGR01297">
    <property type="entry name" value="CDF"/>
    <property type="match status" value="1"/>
</dbReference>
<dbReference type="InterPro" id="IPR002524">
    <property type="entry name" value="Cation_efflux"/>
</dbReference>
<sequence length="304" mass="32265">MQGNCSSVAREKKITRVTLLGFVMNLILSVGKVLAGVFGHSAAMIADGIHSVSDLASDIVVLVFVRISSKGEDRDHEYGHGKFETLATLIMSLILIVVAAQLMASGIRTIVSVLSGGTIPPPKYVALIAAVVSIVSKEWLYRYTAAVGKRLNSPVVVANAWHHRSDALSSIGSLIGIAGAMLLGNKWTLLDPLASCCISIAVFVVAVKMAGPSLKELLDVSLPADMEREIISVASGVAGVRNVHGLKTRRNGPSIVMEAHIVVDSSMTVEKAHDISTAVEEAIKERFGNETQISLHLEPDVNAK</sequence>
<dbReference type="InterPro" id="IPR058533">
    <property type="entry name" value="Cation_efflux_TM"/>
</dbReference>
<proteinExistence type="inferred from homology"/>
<protein>
    <submittedName>
        <fullName evidence="10">Cation transporter</fullName>
    </submittedName>
</protein>
<evidence type="ECO:0000256" key="1">
    <source>
        <dbReference type="ARBA" id="ARBA00004141"/>
    </source>
</evidence>
<evidence type="ECO:0000313" key="10">
    <source>
        <dbReference type="EMBL" id="MBO8470985.1"/>
    </source>
</evidence>
<comment type="subcellular location">
    <subcellularLocation>
        <location evidence="1">Membrane</location>
        <topology evidence="1">Multi-pass membrane protein</topology>
    </subcellularLocation>
</comment>
<dbReference type="PANTHER" id="PTHR43840:SF15">
    <property type="entry name" value="MITOCHONDRIAL METAL TRANSPORTER 1-RELATED"/>
    <property type="match status" value="1"/>
</dbReference>
<dbReference type="AlphaFoldDB" id="A0A9D9IF68"/>
<name>A0A9D9IF68_9BACT</name>
<evidence type="ECO:0000256" key="6">
    <source>
        <dbReference type="ARBA" id="ARBA00023136"/>
    </source>
</evidence>
<dbReference type="InterPro" id="IPR050291">
    <property type="entry name" value="CDF_Transporter"/>
</dbReference>
<dbReference type="FunFam" id="1.20.1510.10:FF:000006">
    <property type="entry name" value="Divalent cation efflux transporter"/>
    <property type="match status" value="1"/>
</dbReference>
<evidence type="ECO:0000256" key="7">
    <source>
        <dbReference type="SAM" id="Phobius"/>
    </source>
</evidence>
<keyword evidence="3" id="KW-0813">Transport</keyword>
<evidence type="ECO:0000256" key="2">
    <source>
        <dbReference type="ARBA" id="ARBA00008114"/>
    </source>
</evidence>
<dbReference type="Pfam" id="PF01545">
    <property type="entry name" value="Cation_efflux"/>
    <property type="match status" value="1"/>
</dbReference>
<reference evidence="10" key="1">
    <citation type="submission" date="2020-10" db="EMBL/GenBank/DDBJ databases">
        <authorList>
            <person name="Gilroy R."/>
        </authorList>
    </citation>
    <scope>NUCLEOTIDE SEQUENCE</scope>
    <source>
        <strain evidence="10">B2-22910</strain>
    </source>
</reference>
<evidence type="ECO:0000256" key="5">
    <source>
        <dbReference type="ARBA" id="ARBA00022989"/>
    </source>
</evidence>
<keyword evidence="6 7" id="KW-0472">Membrane</keyword>
<dbReference type="GO" id="GO:0016020">
    <property type="term" value="C:membrane"/>
    <property type="evidence" value="ECO:0007669"/>
    <property type="project" value="UniProtKB-SubCell"/>
</dbReference>
<dbReference type="Gene3D" id="3.30.70.1350">
    <property type="entry name" value="Cation efflux protein, cytoplasmic domain"/>
    <property type="match status" value="1"/>
</dbReference>
<dbReference type="Gene3D" id="1.20.1510.10">
    <property type="entry name" value="Cation efflux protein transmembrane domain"/>
    <property type="match status" value="1"/>
</dbReference>
<comment type="caution">
    <text evidence="10">The sequence shown here is derived from an EMBL/GenBank/DDBJ whole genome shotgun (WGS) entry which is preliminary data.</text>
</comment>
<dbReference type="InterPro" id="IPR027469">
    <property type="entry name" value="Cation_efflux_TMD_sf"/>
</dbReference>
<dbReference type="SUPFAM" id="SSF160240">
    <property type="entry name" value="Cation efflux protein cytoplasmic domain-like"/>
    <property type="match status" value="1"/>
</dbReference>
<dbReference type="PANTHER" id="PTHR43840">
    <property type="entry name" value="MITOCHONDRIAL METAL TRANSPORTER 1-RELATED"/>
    <property type="match status" value="1"/>
</dbReference>
<keyword evidence="4 7" id="KW-0812">Transmembrane</keyword>
<dbReference type="Proteomes" id="UP000823603">
    <property type="component" value="Unassembled WGS sequence"/>
</dbReference>
<reference evidence="10" key="2">
    <citation type="journal article" date="2021" name="PeerJ">
        <title>Extensive microbial diversity within the chicken gut microbiome revealed by metagenomics and culture.</title>
        <authorList>
            <person name="Gilroy R."/>
            <person name="Ravi A."/>
            <person name="Getino M."/>
            <person name="Pursley I."/>
            <person name="Horton D.L."/>
            <person name="Alikhan N.F."/>
            <person name="Baker D."/>
            <person name="Gharbi K."/>
            <person name="Hall N."/>
            <person name="Watson M."/>
            <person name="Adriaenssens E.M."/>
            <person name="Foster-Nyarko E."/>
            <person name="Jarju S."/>
            <person name="Secka A."/>
            <person name="Antonio M."/>
            <person name="Oren A."/>
            <person name="Chaudhuri R.R."/>
            <person name="La Ragione R."/>
            <person name="Hildebrand F."/>
            <person name="Pallen M.J."/>
        </authorList>
    </citation>
    <scope>NUCLEOTIDE SEQUENCE</scope>
    <source>
        <strain evidence="10">B2-22910</strain>
    </source>
</reference>
<dbReference type="InterPro" id="IPR027470">
    <property type="entry name" value="Cation_efflux_CTD"/>
</dbReference>
<comment type="similarity">
    <text evidence="2">Belongs to the cation diffusion facilitator (CDF) transporter (TC 2.A.4) family.</text>
</comment>
<feature type="domain" description="Cation efflux protein cytoplasmic" evidence="9">
    <location>
        <begin position="223"/>
        <end position="299"/>
    </location>
</feature>
<evidence type="ECO:0000259" key="9">
    <source>
        <dbReference type="Pfam" id="PF16916"/>
    </source>
</evidence>
<feature type="transmembrane region" description="Helical" evidence="7">
    <location>
        <begin position="17"/>
        <end position="38"/>
    </location>
</feature>
<evidence type="ECO:0000313" key="11">
    <source>
        <dbReference type="Proteomes" id="UP000823603"/>
    </source>
</evidence>
<evidence type="ECO:0000259" key="8">
    <source>
        <dbReference type="Pfam" id="PF01545"/>
    </source>
</evidence>
<feature type="transmembrane region" description="Helical" evidence="7">
    <location>
        <begin position="86"/>
        <end position="104"/>
    </location>
</feature>
<feature type="transmembrane region" description="Helical" evidence="7">
    <location>
        <begin position="44"/>
        <end position="65"/>
    </location>
</feature>
<dbReference type="EMBL" id="JADIMB010000059">
    <property type="protein sequence ID" value="MBO8470985.1"/>
    <property type="molecule type" value="Genomic_DNA"/>
</dbReference>
<organism evidence="10 11">
    <name type="scientific">Candidatus Cryptobacteroides faecavium</name>
    <dbReference type="NCBI Taxonomy" id="2840762"/>
    <lineage>
        <taxon>Bacteria</taxon>
        <taxon>Pseudomonadati</taxon>
        <taxon>Bacteroidota</taxon>
        <taxon>Bacteroidia</taxon>
        <taxon>Bacteroidales</taxon>
        <taxon>Candidatus Cryptobacteroides</taxon>
    </lineage>
</organism>
<evidence type="ECO:0000256" key="4">
    <source>
        <dbReference type="ARBA" id="ARBA00022692"/>
    </source>
</evidence>
<keyword evidence="5 7" id="KW-1133">Transmembrane helix</keyword>
<dbReference type="InterPro" id="IPR036837">
    <property type="entry name" value="Cation_efflux_CTD_sf"/>
</dbReference>
<dbReference type="SUPFAM" id="SSF161111">
    <property type="entry name" value="Cation efflux protein transmembrane domain-like"/>
    <property type="match status" value="1"/>
</dbReference>